<protein>
    <submittedName>
        <fullName evidence="1">Uncharacterized protein</fullName>
    </submittedName>
</protein>
<dbReference type="AlphaFoldDB" id="A0A5N6F022"/>
<accession>A0A5N6F022</accession>
<dbReference type="EMBL" id="ML733409">
    <property type="protein sequence ID" value="KAB8222839.1"/>
    <property type="molecule type" value="Genomic_DNA"/>
</dbReference>
<organism evidence="1 2">
    <name type="scientific">Aspergillus novoparasiticus</name>
    <dbReference type="NCBI Taxonomy" id="986946"/>
    <lineage>
        <taxon>Eukaryota</taxon>
        <taxon>Fungi</taxon>
        <taxon>Dikarya</taxon>
        <taxon>Ascomycota</taxon>
        <taxon>Pezizomycotina</taxon>
        <taxon>Eurotiomycetes</taxon>
        <taxon>Eurotiomycetidae</taxon>
        <taxon>Eurotiales</taxon>
        <taxon>Aspergillaceae</taxon>
        <taxon>Aspergillus</taxon>
        <taxon>Aspergillus subgen. Circumdati</taxon>
    </lineage>
</organism>
<sequence length="184" mass="19941">MWSRTHITSEPSELDVNDLSGCVVTFNDPPGKQFDSPIQTGKDRNITDVQAARGTCPDVIEQKCIDALTEQARSVTNSTSNGGVCAALERELKRNMFEECGNLGGKGKGLGNFTVTSLGDLSTVKNSMDCWPVKSKSDGLALVTEITAVENNTGALMYQEAWKITSVPTVFVATIAWWIEPLPR</sequence>
<dbReference type="Proteomes" id="UP000326799">
    <property type="component" value="Unassembled WGS sequence"/>
</dbReference>
<evidence type="ECO:0000313" key="1">
    <source>
        <dbReference type="EMBL" id="KAB8222839.1"/>
    </source>
</evidence>
<proteinExistence type="predicted"/>
<evidence type="ECO:0000313" key="2">
    <source>
        <dbReference type="Proteomes" id="UP000326799"/>
    </source>
</evidence>
<name>A0A5N6F022_9EURO</name>
<keyword evidence="2" id="KW-1185">Reference proteome</keyword>
<reference evidence="1 2" key="1">
    <citation type="submission" date="2019-04" db="EMBL/GenBank/DDBJ databases">
        <title>Fungal friends and foes A comparative genomics study of 23 Aspergillus species from section Flavi.</title>
        <authorList>
            <consortium name="DOE Joint Genome Institute"/>
            <person name="Kjaerbolling I."/>
            <person name="Vesth T.C."/>
            <person name="Frisvad J.C."/>
            <person name="Nybo J.L."/>
            <person name="Theobald S."/>
            <person name="Kildgaard S."/>
            <person name="Petersen T.I."/>
            <person name="Kuo A."/>
            <person name="Sato A."/>
            <person name="Lyhne E.K."/>
            <person name="Kogle M.E."/>
            <person name="Wiebenga A."/>
            <person name="Kun R.S."/>
            <person name="Lubbers R.J."/>
            <person name="Makela M.R."/>
            <person name="Barry K."/>
            <person name="Chovatia M."/>
            <person name="Clum A."/>
            <person name="Daum C."/>
            <person name="Haridas S."/>
            <person name="He G."/>
            <person name="LaButti K."/>
            <person name="Lipzen A."/>
            <person name="Mondo S."/>
            <person name="Pangilinan J."/>
            <person name="Riley R."/>
            <person name="Salamov A."/>
            <person name="Simmons B.A."/>
            <person name="Magnuson J.K."/>
            <person name="Henrissat B."/>
            <person name="Mortensen U.H."/>
            <person name="Larsen T.O."/>
            <person name="De vries R.P."/>
            <person name="Grigoriev I.V."/>
            <person name="Machida M."/>
            <person name="Baker S.E."/>
            <person name="Andersen M.R."/>
        </authorList>
    </citation>
    <scope>NUCLEOTIDE SEQUENCE [LARGE SCALE GENOMIC DNA]</scope>
    <source>
        <strain evidence="1 2">CBS 126849</strain>
    </source>
</reference>
<gene>
    <name evidence="1" type="ORF">BDV33DRAFT_50239</name>
</gene>